<dbReference type="EMBL" id="CP137578">
    <property type="protein sequence ID" value="WOX30034.1"/>
    <property type="molecule type" value="Genomic_DNA"/>
</dbReference>
<evidence type="ECO:0000313" key="3">
    <source>
        <dbReference type="EMBL" id="WOX30034.1"/>
    </source>
</evidence>
<evidence type="ECO:0000259" key="1">
    <source>
        <dbReference type="Pfam" id="PF09994"/>
    </source>
</evidence>
<keyword evidence="5" id="KW-1185">Reference proteome</keyword>
<dbReference type="Pfam" id="PF09994">
    <property type="entry name" value="T6SS_Tle1-like_cat"/>
    <property type="match status" value="2"/>
</dbReference>
<reference evidence="2" key="1">
    <citation type="submission" date="2019-10" db="EMBL/GenBank/DDBJ databases">
        <authorList>
            <person name="Paulsen S."/>
        </authorList>
    </citation>
    <scope>NUCLEOTIDE SEQUENCE</scope>
    <source>
        <strain evidence="2">LMG 19692</strain>
    </source>
</reference>
<sequence>MKIVEEKHNWLIDQQIDELEVLPPHTTTAHLPSEIRTQLKPHASDWIVLQQRHNWRHVKRDEFTRVFIKTKKGLQSVRSGSAAGSREQLIIVKRKSYFKAEIRNNAFTSSGGIDPNQPIGASQLDPLTPVEQVLASINVDKSPEVAEKRILVSLEGELAVSFVIQGANTPTLSRASEGATQTPLIFGKLSEDGRYSLKAKILGVPEQVLFKNVPYADLLDIEKVKALKIGAEGGVQLIKHRVSGEGNIHLYFISEPPSIGIFFDGTGNNKYNDILDPFDDKEPTNIAKLHELYENEGKFTTSSYIEGVGTSAGKKDSTIDLAIAYSFDERLVEAVSDLDKFINNNGLIELCNTLLVDCFGFSRGAAAARAFVNLINEMREKQDTKLANKEVVFRFVGIFDTVASIGGDGDNDHGELYARDELDDAARLDLNQASAGAVYHLTAWDERRDKFPLSSLKNKGGSLFANHKEDYLPGVHSDIGGGYAPISIDIEYPLKRIRGIPGNKEHEAKVQQAKLAIEHKYQWPGINVDMVYRFKRLRYGASRSGRDKDFYTTYRPVWRRKIDNTLAHYGLHQMYNEAIQHGVPLKEMTRLQSIYPYELSNEVATLVPKALKAGPASQAWQKLYEHYIHISSRFSGAVDKMAHGAERKAKYATENGQREMFYNNAKALPQVQIWKAYKNGNKSIWRKG</sequence>
<dbReference type="RefSeq" id="WP_130126547.1">
    <property type="nucleotide sequence ID" value="NZ_CBCSDF010000002.1"/>
</dbReference>
<reference evidence="3 5" key="2">
    <citation type="submission" date="2023-10" db="EMBL/GenBank/DDBJ databases">
        <title>To unveil natural product biosynthetic capacity in Pseudoalteromonas.</title>
        <authorList>
            <person name="Wang J."/>
        </authorList>
    </citation>
    <scope>NUCLEOTIDE SEQUENCE [LARGE SCALE GENOMIC DNA]</scope>
    <source>
        <strain evidence="3 5">DSM 15914</strain>
    </source>
</reference>
<dbReference type="Proteomes" id="UP001304419">
    <property type="component" value="Chromosome 1"/>
</dbReference>
<feature type="domain" description="T6SS Phospholipase effector Tle1-like catalytic" evidence="1">
    <location>
        <begin position="378"/>
        <end position="485"/>
    </location>
</feature>
<name>A0A8I2GZX9_9GAMM</name>
<accession>A0A8I2GZX9</accession>
<evidence type="ECO:0000313" key="4">
    <source>
        <dbReference type="Proteomes" id="UP000646877"/>
    </source>
</evidence>
<dbReference type="Proteomes" id="UP000646877">
    <property type="component" value="Unassembled WGS sequence"/>
</dbReference>
<evidence type="ECO:0000313" key="2">
    <source>
        <dbReference type="EMBL" id="NLR20478.1"/>
    </source>
</evidence>
<dbReference type="PANTHER" id="PTHR33840">
    <property type="match status" value="1"/>
</dbReference>
<organism evidence="2 4">
    <name type="scientific">Pseudoalteromonas maricaloris</name>
    <dbReference type="NCBI Taxonomy" id="184924"/>
    <lineage>
        <taxon>Bacteria</taxon>
        <taxon>Pseudomonadati</taxon>
        <taxon>Pseudomonadota</taxon>
        <taxon>Gammaproteobacteria</taxon>
        <taxon>Alteromonadales</taxon>
        <taxon>Pseudoalteromonadaceae</taxon>
        <taxon>Pseudoalteromonas</taxon>
    </lineage>
</organism>
<dbReference type="PANTHER" id="PTHR33840:SF1">
    <property type="entry name" value="TLE1 PHOSPHOLIPASE DOMAIN-CONTAINING PROTEIN"/>
    <property type="match status" value="1"/>
</dbReference>
<evidence type="ECO:0000313" key="5">
    <source>
        <dbReference type="Proteomes" id="UP001304419"/>
    </source>
</evidence>
<proteinExistence type="predicted"/>
<gene>
    <name evidence="2" type="ORF">F9Y85_03935</name>
    <name evidence="3" type="ORF">R5H13_07130</name>
</gene>
<dbReference type="InterPro" id="IPR018712">
    <property type="entry name" value="Tle1-like_cat"/>
</dbReference>
<feature type="domain" description="T6SS Phospholipase effector Tle1-like catalytic" evidence="1">
    <location>
        <begin position="261"/>
        <end position="377"/>
    </location>
</feature>
<dbReference type="EMBL" id="WEIA01000002">
    <property type="protein sequence ID" value="NLR20478.1"/>
    <property type="molecule type" value="Genomic_DNA"/>
</dbReference>
<protein>
    <submittedName>
        <fullName evidence="2">DUF2235 domain-containing protein</fullName>
    </submittedName>
</protein>
<dbReference type="AlphaFoldDB" id="A0A8I2GZX9"/>